<dbReference type="Proteomes" id="UP001374803">
    <property type="component" value="Chromosome"/>
</dbReference>
<sequence>MKKVVPAANPDAYVAALSGWRRDRVVRLRTAVHSVAGLDERIKWGHIVCFSNGPLLLIRAEEARVLFGFWRGKRLRDIEPRLKPGGKYELATFDIREDTKIDFKRVPELVREAVALNARLGNPAERHEE</sequence>
<organism evidence="2 3">
    <name type="scientific">Pendulispora rubella</name>
    <dbReference type="NCBI Taxonomy" id="2741070"/>
    <lineage>
        <taxon>Bacteria</taxon>
        <taxon>Pseudomonadati</taxon>
        <taxon>Myxococcota</taxon>
        <taxon>Myxococcia</taxon>
        <taxon>Myxococcales</taxon>
        <taxon>Sorangiineae</taxon>
        <taxon>Pendulisporaceae</taxon>
        <taxon>Pendulispora</taxon>
    </lineage>
</organism>
<dbReference type="Pfam" id="PF08818">
    <property type="entry name" value="DUF1801"/>
    <property type="match status" value="1"/>
</dbReference>
<gene>
    <name evidence="2" type="ORF">LVJ94_48245</name>
</gene>
<evidence type="ECO:0000313" key="2">
    <source>
        <dbReference type="EMBL" id="WXB04674.1"/>
    </source>
</evidence>
<dbReference type="RefSeq" id="WP_394834318.1">
    <property type="nucleotide sequence ID" value="NZ_CP089929.1"/>
</dbReference>
<feature type="domain" description="YdhG-like" evidence="1">
    <location>
        <begin position="21"/>
        <end position="114"/>
    </location>
</feature>
<evidence type="ECO:0000259" key="1">
    <source>
        <dbReference type="Pfam" id="PF08818"/>
    </source>
</evidence>
<dbReference type="Gene3D" id="3.90.1150.200">
    <property type="match status" value="1"/>
</dbReference>
<dbReference type="InterPro" id="IPR014922">
    <property type="entry name" value="YdhG-like"/>
</dbReference>
<keyword evidence="3" id="KW-1185">Reference proteome</keyword>
<accession>A0ABZ2L154</accession>
<proteinExistence type="predicted"/>
<dbReference type="SUPFAM" id="SSF159888">
    <property type="entry name" value="YdhG-like"/>
    <property type="match status" value="1"/>
</dbReference>
<name>A0ABZ2L154_9BACT</name>
<evidence type="ECO:0000313" key="3">
    <source>
        <dbReference type="Proteomes" id="UP001374803"/>
    </source>
</evidence>
<protein>
    <submittedName>
        <fullName evidence="2">DUF1801 domain-containing protein</fullName>
    </submittedName>
</protein>
<dbReference type="EMBL" id="CP089983">
    <property type="protein sequence ID" value="WXB04674.1"/>
    <property type="molecule type" value="Genomic_DNA"/>
</dbReference>
<reference evidence="2" key="1">
    <citation type="submission" date="2021-12" db="EMBL/GenBank/DDBJ databases">
        <title>Discovery of the Pendulisporaceae a myxobacterial family with distinct sporulation behavior and unique specialized metabolism.</title>
        <authorList>
            <person name="Garcia R."/>
            <person name="Popoff A."/>
            <person name="Bader C.D."/>
            <person name="Loehr J."/>
            <person name="Walesch S."/>
            <person name="Walt C."/>
            <person name="Boldt J."/>
            <person name="Bunk B."/>
            <person name="Haeckl F.J.F.P.J."/>
            <person name="Gunesch A.P."/>
            <person name="Birkelbach J."/>
            <person name="Nuebel U."/>
            <person name="Pietschmann T."/>
            <person name="Bach T."/>
            <person name="Mueller R."/>
        </authorList>
    </citation>
    <scope>NUCLEOTIDE SEQUENCE</scope>
    <source>
        <strain evidence="2">MSr11367</strain>
    </source>
</reference>